<dbReference type="PANTHER" id="PTHR41774:SF1">
    <property type="entry name" value="NGG1P INTERACTING FACTOR NIF3"/>
    <property type="match status" value="1"/>
</dbReference>
<dbReference type="eggNOG" id="COG3323">
    <property type="taxonomic scope" value="Bacteria"/>
</dbReference>
<dbReference type="InterPro" id="IPR015867">
    <property type="entry name" value="N-reg_PII/ATP_PRibTrfase_C"/>
</dbReference>
<dbReference type="STRING" id="158190.SpiGrapes_1890"/>
<dbReference type="SUPFAM" id="SSF102705">
    <property type="entry name" value="NIF3 (NGG1p interacting factor 3)-like"/>
    <property type="match status" value="1"/>
</dbReference>
<dbReference type="OrthoDB" id="1690807at2"/>
<dbReference type="PANTHER" id="PTHR41774">
    <property type="match status" value="1"/>
</dbReference>
<dbReference type="KEGG" id="sgp:SpiGrapes_1890"/>
<dbReference type="HOGENOM" id="CLU_120084_3_0_12"/>
<protein>
    <recommendedName>
        <fullName evidence="3">NGG1p interacting factor NIF3</fullName>
    </recommendedName>
</protein>
<organism evidence="1 2">
    <name type="scientific">Sphaerochaeta pleomorpha (strain ATCC BAA-1885 / DSM 22778 / Grapes)</name>
    <dbReference type="NCBI Taxonomy" id="158190"/>
    <lineage>
        <taxon>Bacteria</taxon>
        <taxon>Pseudomonadati</taxon>
        <taxon>Spirochaetota</taxon>
        <taxon>Spirochaetia</taxon>
        <taxon>Spirochaetales</taxon>
        <taxon>Sphaerochaetaceae</taxon>
        <taxon>Sphaerochaeta</taxon>
    </lineage>
</organism>
<reference evidence="1 2" key="1">
    <citation type="submission" date="2011-11" db="EMBL/GenBank/DDBJ databases">
        <title>Complete sequence of Spirochaeta sp. grapes.</title>
        <authorList>
            <consortium name="US DOE Joint Genome Institute"/>
            <person name="Lucas S."/>
            <person name="Han J."/>
            <person name="Lapidus A."/>
            <person name="Cheng J.-F."/>
            <person name="Goodwin L."/>
            <person name="Pitluck S."/>
            <person name="Peters L."/>
            <person name="Ovchinnikova G."/>
            <person name="Munk A.C."/>
            <person name="Detter J.C."/>
            <person name="Han C."/>
            <person name="Tapia R."/>
            <person name="Land M."/>
            <person name="Hauser L."/>
            <person name="Kyrpides N."/>
            <person name="Ivanova N."/>
            <person name="Pagani I."/>
            <person name="Ritalahtilisa K."/>
            <person name="Loeffler F."/>
            <person name="Woyke T."/>
        </authorList>
    </citation>
    <scope>NUCLEOTIDE SEQUENCE [LARGE SCALE GENOMIC DNA]</scope>
    <source>
        <strain evidence="2">ATCC BAA-1885 / DSM 22778 / Grapes</strain>
    </source>
</reference>
<name>G8QYQ7_SPHPG</name>
<sequence>MYVLVCYVPETHLQCVKEALFSAGAGILGGYEQCSWQTLGTGQFMPCKGSSPFIGEVGALEQVEEWRLELVVDEEHVASAVQAMLEAHPYEVPAYHLIPVMTIDGLSM</sequence>
<gene>
    <name evidence="1" type="ordered locus">SpiGrapes_1890</name>
</gene>
<evidence type="ECO:0000313" key="2">
    <source>
        <dbReference type="Proteomes" id="UP000005632"/>
    </source>
</evidence>
<accession>G8QYQ7</accession>
<dbReference type="Gene3D" id="3.30.70.120">
    <property type="match status" value="1"/>
</dbReference>
<proteinExistence type="predicted"/>
<keyword evidence="2" id="KW-1185">Reference proteome</keyword>
<dbReference type="Proteomes" id="UP000005632">
    <property type="component" value="Chromosome"/>
</dbReference>
<dbReference type="FunFam" id="3.30.70.120:FF:000006">
    <property type="entry name" value="GTP cyclohydrolase 1 type 2 homolog"/>
    <property type="match status" value="1"/>
</dbReference>
<dbReference type="RefSeq" id="WP_014270527.1">
    <property type="nucleotide sequence ID" value="NC_016633.1"/>
</dbReference>
<evidence type="ECO:0008006" key="3">
    <source>
        <dbReference type="Google" id="ProtNLM"/>
    </source>
</evidence>
<dbReference type="InterPro" id="IPR036069">
    <property type="entry name" value="DUF34/NIF3_sf"/>
</dbReference>
<dbReference type="EMBL" id="CP003155">
    <property type="protein sequence ID" value="AEV29684.1"/>
    <property type="molecule type" value="Genomic_DNA"/>
</dbReference>
<dbReference type="AlphaFoldDB" id="G8QYQ7"/>
<evidence type="ECO:0000313" key="1">
    <source>
        <dbReference type="EMBL" id="AEV29684.1"/>
    </source>
</evidence>